<dbReference type="Pfam" id="PF01786">
    <property type="entry name" value="AOX"/>
    <property type="match status" value="1"/>
</dbReference>
<dbReference type="GO" id="GO:0009916">
    <property type="term" value="F:alternative oxidase activity"/>
    <property type="evidence" value="ECO:0007669"/>
    <property type="project" value="UniProtKB-UniRule"/>
</dbReference>
<keyword evidence="10 13" id="KW-0560">Oxidoreductase</keyword>
<dbReference type="AlphaFoldDB" id="A0A9Q0H5Q5"/>
<protein>
    <recommendedName>
        <fullName evidence="13">Ubiquinol oxidase</fullName>
        <ecNumber evidence="13">1.10.3.11</ecNumber>
    </recommendedName>
</protein>
<feature type="compositionally biased region" description="Basic and acidic residues" evidence="14">
    <location>
        <begin position="134"/>
        <end position="147"/>
    </location>
</feature>
<comment type="similarity">
    <text evidence="3 13">Belongs to the alternative oxidase family.</text>
</comment>
<dbReference type="GO" id="GO:0102721">
    <property type="term" value="F:ubiquinol:oxygen oxidoreductase activity"/>
    <property type="evidence" value="ECO:0007669"/>
    <property type="project" value="UniProtKB-EC"/>
</dbReference>
<dbReference type="EMBL" id="JAMYWD010000010">
    <property type="protein sequence ID" value="KAJ4958793.1"/>
    <property type="molecule type" value="Genomic_DNA"/>
</dbReference>
<dbReference type="EC" id="1.10.3.11" evidence="13"/>
<dbReference type="GO" id="GO:0106292">
    <property type="term" value="F:superoxide-generating NADPH oxidase activity"/>
    <property type="evidence" value="ECO:0007669"/>
    <property type="project" value="UniProtKB-ARBA"/>
</dbReference>
<keyword evidence="8 13" id="KW-0249">Electron transport</keyword>
<feature type="region of interest" description="Disordered" evidence="14">
    <location>
        <begin position="106"/>
        <end position="147"/>
    </location>
</feature>
<dbReference type="Gene3D" id="1.20.1260.140">
    <property type="entry name" value="Alternative oxidase"/>
    <property type="match status" value="1"/>
</dbReference>
<dbReference type="GO" id="GO:0016020">
    <property type="term" value="C:membrane"/>
    <property type="evidence" value="ECO:0007669"/>
    <property type="project" value="UniProtKB-SubCell"/>
</dbReference>
<organism evidence="15 16">
    <name type="scientific">Protea cynaroides</name>
    <dbReference type="NCBI Taxonomy" id="273540"/>
    <lineage>
        <taxon>Eukaryota</taxon>
        <taxon>Viridiplantae</taxon>
        <taxon>Streptophyta</taxon>
        <taxon>Embryophyta</taxon>
        <taxon>Tracheophyta</taxon>
        <taxon>Spermatophyta</taxon>
        <taxon>Magnoliopsida</taxon>
        <taxon>Proteales</taxon>
        <taxon>Proteaceae</taxon>
        <taxon>Protea</taxon>
    </lineage>
</organism>
<keyword evidence="9" id="KW-1133">Transmembrane helix</keyword>
<evidence type="ECO:0000256" key="11">
    <source>
        <dbReference type="ARBA" id="ARBA00023004"/>
    </source>
</evidence>
<evidence type="ECO:0000313" key="16">
    <source>
        <dbReference type="Proteomes" id="UP001141806"/>
    </source>
</evidence>
<evidence type="ECO:0000256" key="3">
    <source>
        <dbReference type="ARBA" id="ARBA00008388"/>
    </source>
</evidence>
<evidence type="ECO:0000256" key="10">
    <source>
        <dbReference type="ARBA" id="ARBA00023002"/>
    </source>
</evidence>
<dbReference type="InterPro" id="IPR038659">
    <property type="entry name" value="AOX_sf"/>
</dbReference>
<dbReference type="GO" id="GO:0005739">
    <property type="term" value="C:mitochondrion"/>
    <property type="evidence" value="ECO:0007669"/>
    <property type="project" value="TreeGrafter"/>
</dbReference>
<evidence type="ECO:0000256" key="5">
    <source>
        <dbReference type="ARBA" id="ARBA00022660"/>
    </source>
</evidence>
<dbReference type="Proteomes" id="UP001141806">
    <property type="component" value="Unassembled WGS sequence"/>
</dbReference>
<keyword evidence="4" id="KW-0813">Transport</keyword>
<dbReference type="OrthoDB" id="16906at2759"/>
<comment type="caution">
    <text evidence="15">The sequence shown here is derived from an EMBL/GenBank/DDBJ whole genome shotgun (WGS) entry which is preliminary data.</text>
</comment>
<name>A0A9Q0H5Q5_9MAGN</name>
<comment type="catalytic activity">
    <reaction evidence="1 13">
        <text>2 a ubiquinol + O2 = 2 a ubiquinone + 2 H2O</text>
        <dbReference type="Rhea" id="RHEA:30255"/>
        <dbReference type="Rhea" id="RHEA-COMP:9565"/>
        <dbReference type="Rhea" id="RHEA-COMP:9566"/>
        <dbReference type="ChEBI" id="CHEBI:15377"/>
        <dbReference type="ChEBI" id="CHEBI:15379"/>
        <dbReference type="ChEBI" id="CHEBI:16389"/>
        <dbReference type="ChEBI" id="CHEBI:17976"/>
        <dbReference type="EC" id="1.10.3.11"/>
    </reaction>
</comment>
<feature type="compositionally biased region" description="Polar residues" evidence="14">
    <location>
        <begin position="115"/>
        <end position="128"/>
    </location>
</feature>
<dbReference type="GO" id="GO:0046872">
    <property type="term" value="F:metal ion binding"/>
    <property type="evidence" value="ECO:0007669"/>
    <property type="project" value="UniProtKB-UniRule"/>
</dbReference>
<keyword evidence="12 13" id="KW-0472">Membrane</keyword>
<keyword evidence="7 13" id="KW-0479">Metal-binding</keyword>
<keyword evidence="11 13" id="KW-0408">Iron</keyword>
<evidence type="ECO:0000256" key="8">
    <source>
        <dbReference type="ARBA" id="ARBA00022982"/>
    </source>
</evidence>
<reference evidence="15" key="1">
    <citation type="journal article" date="2023" name="Plant J.">
        <title>The genome of the king protea, Protea cynaroides.</title>
        <authorList>
            <person name="Chang J."/>
            <person name="Duong T.A."/>
            <person name="Schoeman C."/>
            <person name="Ma X."/>
            <person name="Roodt D."/>
            <person name="Barker N."/>
            <person name="Li Z."/>
            <person name="Van de Peer Y."/>
            <person name="Mizrachi E."/>
        </authorList>
    </citation>
    <scope>NUCLEOTIDE SEQUENCE</scope>
    <source>
        <tissue evidence="15">Young leaves</tissue>
    </source>
</reference>
<evidence type="ECO:0000256" key="1">
    <source>
        <dbReference type="ARBA" id="ARBA00001192"/>
    </source>
</evidence>
<dbReference type="PANTHER" id="PTHR31803:SF6">
    <property type="entry name" value="UBIQUINOL OXIDASE 2, MITOCHONDRIAL"/>
    <property type="match status" value="1"/>
</dbReference>
<evidence type="ECO:0000256" key="14">
    <source>
        <dbReference type="SAM" id="MobiDB-lite"/>
    </source>
</evidence>
<evidence type="ECO:0000256" key="13">
    <source>
        <dbReference type="RuleBase" id="RU003779"/>
    </source>
</evidence>
<gene>
    <name evidence="15" type="ORF">NE237_025904</name>
</gene>
<keyword evidence="6 13" id="KW-0812">Transmembrane</keyword>
<comment type="cofactor">
    <cofactor evidence="13">
        <name>Fe cation</name>
        <dbReference type="ChEBI" id="CHEBI:24875"/>
    </cofactor>
    <text evidence="13">Binds 2 iron ions per subunit.</text>
</comment>
<sequence>MRRREKEQDNLLQNSADCDAPLGSNPGNAPILFVSPTPVRKTKGNDFLILENDKRDYNGLLTPSEARTHLMFHVSQSNKCLGNLPQSALQIPLPALDDRARPTGSLIGEAGEGIDSTSETPSDGNNFFTGDFTHGSEKGEKGSGSDEFRLPTQEELEEAHGPPDLQNLQQRIKEIVHVLPNFNPTKDLVLIGMKVNSVTDGTKRENEEPNDSLIVNSYWGIARPNVKREEGTAWPRSYFTPWETYEVDLSIDPTQRCVIKTFLDKVAYRAVKLLRLTTDIFFQRRNECRAMRLVTVAAVHGMVGRKLLHLKFLRKFHQTDGWVKVLIEEEGNEREHFMTTVELMQREWYKM</sequence>
<evidence type="ECO:0000313" key="15">
    <source>
        <dbReference type="EMBL" id="KAJ4958793.1"/>
    </source>
</evidence>
<dbReference type="GO" id="GO:0098803">
    <property type="term" value="C:respiratory chain complex"/>
    <property type="evidence" value="ECO:0007669"/>
    <property type="project" value="UniProtKB-UniRule"/>
</dbReference>
<dbReference type="InterPro" id="IPR002680">
    <property type="entry name" value="AOX"/>
</dbReference>
<dbReference type="PANTHER" id="PTHR31803">
    <property type="entry name" value="ALTERNATIVE OXIDASE"/>
    <property type="match status" value="1"/>
</dbReference>
<accession>A0A9Q0H5Q5</accession>
<feature type="region of interest" description="Disordered" evidence="14">
    <location>
        <begin position="1"/>
        <end position="24"/>
    </location>
</feature>
<evidence type="ECO:0000256" key="9">
    <source>
        <dbReference type="ARBA" id="ARBA00022989"/>
    </source>
</evidence>
<keyword evidence="5 13" id="KW-0679">Respiratory chain</keyword>
<evidence type="ECO:0000256" key="12">
    <source>
        <dbReference type="ARBA" id="ARBA00023136"/>
    </source>
</evidence>
<evidence type="ECO:0000256" key="7">
    <source>
        <dbReference type="ARBA" id="ARBA00022723"/>
    </source>
</evidence>
<dbReference type="GO" id="GO:0010230">
    <property type="term" value="P:alternative respiration"/>
    <property type="evidence" value="ECO:0007669"/>
    <property type="project" value="TreeGrafter"/>
</dbReference>
<evidence type="ECO:0000256" key="6">
    <source>
        <dbReference type="ARBA" id="ARBA00022692"/>
    </source>
</evidence>
<comment type="subcellular location">
    <subcellularLocation>
        <location evidence="2">Membrane</location>
    </subcellularLocation>
</comment>
<evidence type="ECO:0000256" key="2">
    <source>
        <dbReference type="ARBA" id="ARBA00004370"/>
    </source>
</evidence>
<proteinExistence type="inferred from homology"/>
<evidence type="ECO:0000256" key="4">
    <source>
        <dbReference type="ARBA" id="ARBA00022448"/>
    </source>
</evidence>
<keyword evidence="16" id="KW-1185">Reference proteome</keyword>